<dbReference type="GO" id="GO:0016874">
    <property type="term" value="F:ligase activity"/>
    <property type="evidence" value="ECO:0007669"/>
    <property type="project" value="UniProtKB-KW"/>
</dbReference>
<dbReference type="GO" id="GO:0005737">
    <property type="term" value="C:cytoplasm"/>
    <property type="evidence" value="ECO:0007669"/>
    <property type="project" value="TreeGrafter"/>
</dbReference>
<gene>
    <name evidence="5" type="ORF">B0H66DRAFT_602500</name>
</gene>
<dbReference type="InterPro" id="IPR009081">
    <property type="entry name" value="PP-bd_ACP"/>
</dbReference>
<evidence type="ECO:0000256" key="2">
    <source>
        <dbReference type="ARBA" id="ARBA00022553"/>
    </source>
</evidence>
<name>A0AAE0M8D2_9PEZI</name>
<dbReference type="Gene3D" id="3.30.559.30">
    <property type="entry name" value="Nonribosomal peptide synthetase, condensation domain"/>
    <property type="match status" value="1"/>
</dbReference>
<reference evidence="5" key="2">
    <citation type="submission" date="2023-06" db="EMBL/GenBank/DDBJ databases">
        <authorList>
            <consortium name="Lawrence Berkeley National Laboratory"/>
            <person name="Haridas S."/>
            <person name="Hensen N."/>
            <person name="Bonometti L."/>
            <person name="Westerberg I."/>
            <person name="Brannstrom I.O."/>
            <person name="Guillou S."/>
            <person name="Cros-Aarteil S."/>
            <person name="Calhoun S."/>
            <person name="Kuo A."/>
            <person name="Mondo S."/>
            <person name="Pangilinan J."/>
            <person name="Riley R."/>
            <person name="Labutti K."/>
            <person name="Andreopoulos B."/>
            <person name="Lipzen A."/>
            <person name="Chen C."/>
            <person name="Yanf M."/>
            <person name="Daum C."/>
            <person name="Ng V."/>
            <person name="Clum A."/>
            <person name="Steindorff A."/>
            <person name="Ohm R."/>
            <person name="Martin F."/>
            <person name="Silar P."/>
            <person name="Natvig D."/>
            <person name="Lalanne C."/>
            <person name="Gautier V."/>
            <person name="Ament-Velasquez S.L."/>
            <person name="Kruys A."/>
            <person name="Hutchinson M.I."/>
            <person name="Powell A.J."/>
            <person name="Barry K."/>
            <person name="Miller A.N."/>
            <person name="Grigoriev I.V."/>
            <person name="Debuchy R."/>
            <person name="Gladieux P."/>
            <person name="Thoren M.H."/>
            <person name="Johannesson H."/>
        </authorList>
    </citation>
    <scope>NUCLEOTIDE SEQUENCE</scope>
    <source>
        <strain evidence="5">CBS 118394</strain>
    </source>
</reference>
<dbReference type="GO" id="GO:0031177">
    <property type="term" value="F:phosphopantetheine binding"/>
    <property type="evidence" value="ECO:0007669"/>
    <property type="project" value="TreeGrafter"/>
</dbReference>
<evidence type="ECO:0000256" key="3">
    <source>
        <dbReference type="ARBA" id="ARBA00022598"/>
    </source>
</evidence>
<dbReference type="GO" id="GO:0043041">
    <property type="term" value="P:amino acid activation for nonribosomal peptide biosynthetic process"/>
    <property type="evidence" value="ECO:0007669"/>
    <property type="project" value="TreeGrafter"/>
</dbReference>
<dbReference type="Gene3D" id="3.40.50.980">
    <property type="match status" value="1"/>
</dbReference>
<keyword evidence="6" id="KW-1185">Reference proteome</keyword>
<sequence length="1141" mass="125401">MVEAAEGAFHSPTEYTLVVDINIGAMDRIIGVNLHFSSSDFTKDQARDIGGTFVHAMRAVVDAPTTLLDRHSRVFQWATHTFDMSLYETLVPLMQGGCVCIPSEHDRMNDLAGATNALRADWVIMTSTVADTLHPDDVPRFKTLVLGGEPLRTDIHARWAPRVNLFQRLRAGRGLGSACRTWVVDKDEDGKLAAVGSVGELLLERPILSRGYLNGDPSNAKAYVCRTLPWASAAIGGVSQAPTRLYKTEDLVRYTGDRDGALVYVGYKDTQVKIRGQRVELGEIKHLVGKDSALTQTCAVEKVLLGDDAKGATLAAFFVPTTFPSLFHGSGEKDEVLLLLPADSTWLAELDDVGENLRALISTLPAYMVPSLYVPIRRMPQTQTEKIDRKALRRIGATLSPDQIQFCSVKQVDDDDDKWPAVKRAPATEMKLLLQSLWAKLLGIQDLQHSISTHDNFFSKGGDSVNAMQLTALARSRGVRLIVADIIKNPRGETAPLGPFSLLPANSRTFVLHDAASQCSVAANAIQDMYPCTPLKEGLMELTTQREGAYIAQRVFRLGDHVDIGGKQFDRGARGTLLRPPAAPPPSPPGYNLFIKAIREHVNEEESKAFWSRLMRANPCPLLSFPPLRGHSTAYSSPSSTSGPDAQVTRTVRMRDDGYVQAGFTTTALLKATWAMVTAQHLGTTHIVFAATNSGKNAPVPGIERIVRPSIATVPVQLSIAWSSWTAWDLLTAVQQLSTDMIPFVHAGLQNIYDSIARGPLKQKNLNLLRNLFVVHRQQQQQQKYQQTTTSSAPAIMDELVDEKAIFAASTSLPESTAVAVLDQFEHLVQQLAIADFSPSSTRPLLLKDLDPFTASHRQQMVDWNCDAGFIDNIYRSIVVDNCVHNLFREQARITRPALRQVRCLARRERRRHDTWFAGSMCFETSIAAVVAMMGTLKASGCCVNLGRKTPVVRMREVLSQATSSIILTNLTHASKFEELLPCLEQTEILIIDQDYLDSLLAGPGTQTNISITISPNSPAFVLFTSGTTSQPKDVVLHHNLLCTSSRTHGTNRKVGPDTKLFEFAAYTFDVSISDIFTSLQRGGCVCIPSEEERINDVTGAIERMGCNYAYLTPTVAGMLDPAGVPGLHHCRRPSYLGENR</sequence>
<evidence type="ECO:0000259" key="4">
    <source>
        <dbReference type="PROSITE" id="PS50075"/>
    </source>
</evidence>
<dbReference type="AlphaFoldDB" id="A0AAE0M8D2"/>
<dbReference type="SUPFAM" id="SSF56801">
    <property type="entry name" value="Acetyl-CoA synthetase-like"/>
    <property type="match status" value="2"/>
</dbReference>
<protein>
    <recommendedName>
        <fullName evidence="4">Carrier domain-containing protein</fullName>
    </recommendedName>
</protein>
<comment type="caution">
    <text evidence="5">The sequence shown here is derived from an EMBL/GenBank/DDBJ whole genome shotgun (WGS) entry which is preliminary data.</text>
</comment>
<dbReference type="Proteomes" id="UP001283341">
    <property type="component" value="Unassembled WGS sequence"/>
</dbReference>
<dbReference type="Gene3D" id="3.30.300.30">
    <property type="match status" value="1"/>
</dbReference>
<keyword evidence="1" id="KW-0596">Phosphopantetheine</keyword>
<dbReference type="EMBL" id="JAUEDM010000003">
    <property type="protein sequence ID" value="KAK3323087.1"/>
    <property type="molecule type" value="Genomic_DNA"/>
</dbReference>
<evidence type="ECO:0000313" key="6">
    <source>
        <dbReference type="Proteomes" id="UP001283341"/>
    </source>
</evidence>
<feature type="domain" description="Carrier" evidence="4">
    <location>
        <begin position="425"/>
        <end position="503"/>
    </location>
</feature>
<dbReference type="FunFam" id="3.30.300.30:FF:000015">
    <property type="entry name" value="Nonribosomal peptide synthase SidD"/>
    <property type="match status" value="1"/>
</dbReference>
<dbReference type="PROSITE" id="PS00455">
    <property type="entry name" value="AMP_BINDING"/>
    <property type="match status" value="1"/>
</dbReference>
<organism evidence="5 6">
    <name type="scientific">Apodospora peruviana</name>
    <dbReference type="NCBI Taxonomy" id="516989"/>
    <lineage>
        <taxon>Eukaryota</taxon>
        <taxon>Fungi</taxon>
        <taxon>Dikarya</taxon>
        <taxon>Ascomycota</taxon>
        <taxon>Pezizomycotina</taxon>
        <taxon>Sordariomycetes</taxon>
        <taxon>Sordariomycetidae</taxon>
        <taxon>Sordariales</taxon>
        <taxon>Lasiosphaeriaceae</taxon>
        <taxon>Apodospora</taxon>
    </lineage>
</organism>
<dbReference type="InterPro" id="IPR000873">
    <property type="entry name" value="AMP-dep_synth/lig_dom"/>
</dbReference>
<reference evidence="5" key="1">
    <citation type="journal article" date="2023" name="Mol. Phylogenet. Evol.">
        <title>Genome-scale phylogeny and comparative genomics of the fungal order Sordariales.</title>
        <authorList>
            <person name="Hensen N."/>
            <person name="Bonometti L."/>
            <person name="Westerberg I."/>
            <person name="Brannstrom I.O."/>
            <person name="Guillou S."/>
            <person name="Cros-Aarteil S."/>
            <person name="Calhoun S."/>
            <person name="Haridas S."/>
            <person name="Kuo A."/>
            <person name="Mondo S."/>
            <person name="Pangilinan J."/>
            <person name="Riley R."/>
            <person name="LaButti K."/>
            <person name="Andreopoulos B."/>
            <person name="Lipzen A."/>
            <person name="Chen C."/>
            <person name="Yan M."/>
            <person name="Daum C."/>
            <person name="Ng V."/>
            <person name="Clum A."/>
            <person name="Steindorff A."/>
            <person name="Ohm R.A."/>
            <person name="Martin F."/>
            <person name="Silar P."/>
            <person name="Natvig D.O."/>
            <person name="Lalanne C."/>
            <person name="Gautier V."/>
            <person name="Ament-Velasquez S.L."/>
            <person name="Kruys A."/>
            <person name="Hutchinson M.I."/>
            <person name="Powell A.J."/>
            <person name="Barry K."/>
            <person name="Miller A.N."/>
            <person name="Grigoriev I.V."/>
            <person name="Debuchy R."/>
            <person name="Gladieux P."/>
            <person name="Hiltunen Thoren M."/>
            <person name="Johannesson H."/>
        </authorList>
    </citation>
    <scope>NUCLEOTIDE SEQUENCE</scope>
    <source>
        <strain evidence="5">CBS 118394</strain>
    </source>
</reference>
<proteinExistence type="predicted"/>
<dbReference type="SUPFAM" id="SSF47336">
    <property type="entry name" value="ACP-like"/>
    <property type="match status" value="1"/>
</dbReference>
<dbReference type="Gene3D" id="3.40.50.12780">
    <property type="entry name" value="N-terminal domain of ligase-like"/>
    <property type="match status" value="1"/>
</dbReference>
<keyword evidence="2" id="KW-0597">Phosphoprotein</keyword>
<dbReference type="Pfam" id="PF00550">
    <property type="entry name" value="PP-binding"/>
    <property type="match status" value="1"/>
</dbReference>
<evidence type="ECO:0000313" key="5">
    <source>
        <dbReference type="EMBL" id="KAK3323087.1"/>
    </source>
</evidence>
<dbReference type="Gene3D" id="2.30.38.10">
    <property type="entry name" value="Luciferase, Domain 3"/>
    <property type="match status" value="1"/>
</dbReference>
<dbReference type="Gene3D" id="1.10.1200.10">
    <property type="entry name" value="ACP-like"/>
    <property type="match status" value="1"/>
</dbReference>
<evidence type="ECO:0000256" key="1">
    <source>
        <dbReference type="ARBA" id="ARBA00022450"/>
    </source>
</evidence>
<keyword evidence="3" id="KW-0436">Ligase</keyword>
<dbReference type="SUPFAM" id="SSF52777">
    <property type="entry name" value="CoA-dependent acyltransferases"/>
    <property type="match status" value="1"/>
</dbReference>
<dbReference type="PANTHER" id="PTHR45527:SF16">
    <property type="entry name" value="NONRIBOSOMAL PEPTIDE SYNTHASE ATNA-RELATED"/>
    <property type="match status" value="1"/>
</dbReference>
<accession>A0AAE0M8D2</accession>
<dbReference type="PROSITE" id="PS50075">
    <property type="entry name" value="CARRIER"/>
    <property type="match status" value="1"/>
</dbReference>
<dbReference type="InterPro" id="IPR036736">
    <property type="entry name" value="ACP-like_sf"/>
</dbReference>
<dbReference type="InterPro" id="IPR045851">
    <property type="entry name" value="AMP-bd_C_sf"/>
</dbReference>
<dbReference type="Pfam" id="PF00501">
    <property type="entry name" value="AMP-binding"/>
    <property type="match status" value="2"/>
</dbReference>
<dbReference type="PANTHER" id="PTHR45527">
    <property type="entry name" value="NONRIBOSOMAL PEPTIDE SYNTHETASE"/>
    <property type="match status" value="1"/>
</dbReference>
<dbReference type="GO" id="GO:0044550">
    <property type="term" value="P:secondary metabolite biosynthetic process"/>
    <property type="evidence" value="ECO:0007669"/>
    <property type="project" value="TreeGrafter"/>
</dbReference>
<dbReference type="InterPro" id="IPR020845">
    <property type="entry name" value="AMP-binding_CS"/>
</dbReference>
<dbReference type="InterPro" id="IPR042099">
    <property type="entry name" value="ANL_N_sf"/>
</dbReference>